<comment type="caution">
    <text evidence="1">The sequence shown here is derived from an EMBL/GenBank/DDBJ whole genome shotgun (WGS) entry which is preliminary data.</text>
</comment>
<name>A0ACA9SF77_9GLOM</name>
<evidence type="ECO:0000313" key="1">
    <source>
        <dbReference type="EMBL" id="CAG8836621.1"/>
    </source>
</evidence>
<evidence type="ECO:0000313" key="2">
    <source>
        <dbReference type="Proteomes" id="UP000789920"/>
    </source>
</evidence>
<dbReference type="Proteomes" id="UP000789920">
    <property type="component" value="Unassembled WGS sequence"/>
</dbReference>
<feature type="non-terminal residue" evidence="1">
    <location>
        <position position="1"/>
    </location>
</feature>
<reference evidence="1" key="1">
    <citation type="submission" date="2021-06" db="EMBL/GenBank/DDBJ databases">
        <authorList>
            <person name="Kallberg Y."/>
            <person name="Tangrot J."/>
            <person name="Rosling A."/>
        </authorList>
    </citation>
    <scope>NUCLEOTIDE SEQUENCE</scope>
    <source>
        <strain evidence="1">MA461A</strain>
    </source>
</reference>
<proteinExistence type="predicted"/>
<gene>
    <name evidence="1" type="ORF">RPERSI_LOCUS30000</name>
</gene>
<sequence>HGHLQRDCIKAQKCYNCGRSGHLSRDCDSPQGSKEGHIRRDCPKVGAD</sequence>
<accession>A0ACA9SF77</accession>
<organism evidence="1 2">
    <name type="scientific">Racocetra persica</name>
    <dbReference type="NCBI Taxonomy" id="160502"/>
    <lineage>
        <taxon>Eukaryota</taxon>
        <taxon>Fungi</taxon>
        <taxon>Fungi incertae sedis</taxon>
        <taxon>Mucoromycota</taxon>
        <taxon>Glomeromycotina</taxon>
        <taxon>Glomeromycetes</taxon>
        <taxon>Diversisporales</taxon>
        <taxon>Gigasporaceae</taxon>
        <taxon>Racocetra</taxon>
    </lineage>
</organism>
<dbReference type="EMBL" id="CAJVQC010115263">
    <property type="protein sequence ID" value="CAG8836621.1"/>
    <property type="molecule type" value="Genomic_DNA"/>
</dbReference>
<protein>
    <submittedName>
        <fullName evidence="1">7495_t:CDS:1</fullName>
    </submittedName>
</protein>
<keyword evidence="2" id="KW-1185">Reference proteome</keyword>